<sequence length="109" mass="11901">MAKPLILAVALMACIVLGEGRTEIVTSLQFGNGTCTYQGNTLKQGETKYSSEYCEYWKCNAKKKILAVRGRLAGGADTVTVLSCTRNNHTPVCKPCLTQLNKRRELTSA</sequence>
<dbReference type="AlphaFoldDB" id="A0A0C9RW54"/>
<organism evidence="2">
    <name type="scientific">Amblyomma americanum</name>
    <name type="common">Lone star tick</name>
    <dbReference type="NCBI Taxonomy" id="6943"/>
    <lineage>
        <taxon>Eukaryota</taxon>
        <taxon>Metazoa</taxon>
        <taxon>Ecdysozoa</taxon>
        <taxon>Arthropoda</taxon>
        <taxon>Chelicerata</taxon>
        <taxon>Arachnida</taxon>
        <taxon>Acari</taxon>
        <taxon>Parasitiformes</taxon>
        <taxon>Ixodida</taxon>
        <taxon>Ixodoidea</taxon>
        <taxon>Ixodidae</taxon>
        <taxon>Amblyomminae</taxon>
        <taxon>Amblyomma</taxon>
    </lineage>
</organism>
<keyword evidence="1" id="KW-0732">Signal</keyword>
<proteinExistence type="evidence at transcript level"/>
<dbReference type="EMBL" id="GBZX01000939">
    <property type="protein sequence ID" value="JAG91801.1"/>
    <property type="molecule type" value="mRNA"/>
</dbReference>
<accession>A0A0C9RW54</accession>
<evidence type="ECO:0000313" key="2">
    <source>
        <dbReference type="EMBL" id="JAG91801.1"/>
    </source>
</evidence>
<feature type="chain" id="PRO_5002202513" evidence="1">
    <location>
        <begin position="21"/>
        <end position="109"/>
    </location>
</feature>
<protein>
    <submittedName>
        <fullName evidence="2">Putative secreted protein</fullName>
    </submittedName>
</protein>
<evidence type="ECO:0000256" key="1">
    <source>
        <dbReference type="SAM" id="SignalP"/>
    </source>
</evidence>
<feature type="signal peptide" evidence="1">
    <location>
        <begin position="1"/>
        <end position="20"/>
    </location>
</feature>
<name>A0A0C9RW54_AMBAM</name>
<reference evidence="2" key="1">
    <citation type="journal article" date="2015" name="PLoS ONE">
        <title>An Insight into the Sialome of the Lone Star Tick, Amblyomma americanum, with a Glimpse on Its Time Dependent Gene Expression.</title>
        <authorList>
            <person name="Karim S."/>
            <person name="Ribeiro J.M."/>
        </authorList>
    </citation>
    <scope>NUCLEOTIDE SEQUENCE</scope>
    <source>
        <tissue evidence="2">Salivary gland</tissue>
    </source>
</reference>